<evidence type="ECO:0000313" key="1">
    <source>
        <dbReference type="EMBL" id="SKB63295.1"/>
    </source>
</evidence>
<reference evidence="2" key="1">
    <citation type="submission" date="2017-02" db="EMBL/GenBank/DDBJ databases">
        <authorList>
            <person name="Varghese N."/>
            <person name="Submissions S."/>
        </authorList>
    </citation>
    <scope>NUCLEOTIDE SEQUENCE [LARGE SCALE GENOMIC DNA]</scope>
    <source>
        <strain evidence="2">R11H</strain>
    </source>
</reference>
<dbReference type="Proteomes" id="UP000190044">
    <property type="component" value="Unassembled WGS sequence"/>
</dbReference>
<gene>
    <name evidence="1" type="ORF">SAMN06295937_1011144</name>
</gene>
<accession>A0A1T5CUW9</accession>
<organism evidence="1 2">
    <name type="scientific">Sphingopyxis flava</name>
    <dbReference type="NCBI Taxonomy" id="1507287"/>
    <lineage>
        <taxon>Bacteria</taxon>
        <taxon>Pseudomonadati</taxon>
        <taxon>Pseudomonadota</taxon>
        <taxon>Alphaproteobacteria</taxon>
        <taxon>Sphingomonadales</taxon>
        <taxon>Sphingomonadaceae</taxon>
        <taxon>Sphingopyxis</taxon>
    </lineage>
</organism>
<protein>
    <submittedName>
        <fullName evidence="1">Uncharacterized protein</fullName>
    </submittedName>
</protein>
<keyword evidence="2" id="KW-1185">Reference proteome</keyword>
<dbReference type="RefSeq" id="WP_139375755.1">
    <property type="nucleotide sequence ID" value="NZ_FUYP01000011.1"/>
</dbReference>
<dbReference type="AlphaFoldDB" id="A0A1T5CUW9"/>
<proteinExistence type="predicted"/>
<evidence type="ECO:0000313" key="2">
    <source>
        <dbReference type="Proteomes" id="UP000190044"/>
    </source>
</evidence>
<dbReference type="EMBL" id="FUYP01000011">
    <property type="protein sequence ID" value="SKB63295.1"/>
    <property type="molecule type" value="Genomic_DNA"/>
</dbReference>
<name>A0A1T5CUW9_9SPHN</name>
<sequence length="93" mass="10658">MKWLAGLIRRLAEPAPSVKFISWYQEPRAYRPRTFLCYNEGSDHSPSMRGYWYSPDQGLAKRFDTREEAEAVTPCYDGSGGIEKRTGVMAVYS</sequence>